<gene>
    <name evidence="1" type="ORF">SAMN04488138_1052</name>
</gene>
<protein>
    <submittedName>
        <fullName evidence="1">Uncharacterized protein</fullName>
    </submittedName>
</protein>
<keyword evidence="2" id="KW-1185">Reference proteome</keyword>
<evidence type="ECO:0000313" key="2">
    <source>
        <dbReference type="Proteomes" id="UP000183299"/>
    </source>
</evidence>
<sequence>MSKRPFDTLPLSQQAGIICNDPRFQRFAAIRSGFPDDRLTTEGAAEYLRTICQINSRRELATNTIAQIRFQAMRTDFDAWAGKIPNQR</sequence>
<reference evidence="1 2" key="1">
    <citation type="submission" date="2016-10" db="EMBL/GenBank/DDBJ databases">
        <authorList>
            <person name="de Groot N.N."/>
        </authorList>
    </citation>
    <scope>NUCLEOTIDE SEQUENCE [LARGE SCALE GENOMIC DNA]</scope>
    <source>
        <strain evidence="1 2">CGMCC 1.8891</strain>
    </source>
</reference>
<dbReference type="AlphaFoldDB" id="A0A1I3RBL7"/>
<accession>A0A1I3RBL7</accession>
<proteinExistence type="predicted"/>
<name>A0A1I3RBL7_9RHOB</name>
<dbReference type="STRING" id="576117.SAMN04488138_1052"/>
<dbReference type="EMBL" id="FORY01000005">
    <property type="protein sequence ID" value="SFJ43708.1"/>
    <property type="molecule type" value="Genomic_DNA"/>
</dbReference>
<organism evidence="1 2">
    <name type="scientific">Celeribacter halophilus</name>
    <dbReference type="NCBI Taxonomy" id="576117"/>
    <lineage>
        <taxon>Bacteria</taxon>
        <taxon>Pseudomonadati</taxon>
        <taxon>Pseudomonadota</taxon>
        <taxon>Alphaproteobacteria</taxon>
        <taxon>Rhodobacterales</taxon>
        <taxon>Roseobacteraceae</taxon>
        <taxon>Celeribacter</taxon>
    </lineage>
</organism>
<evidence type="ECO:0000313" key="1">
    <source>
        <dbReference type="EMBL" id="SFJ43708.1"/>
    </source>
</evidence>
<dbReference type="OrthoDB" id="8117382at2"/>
<dbReference type="Proteomes" id="UP000183299">
    <property type="component" value="Unassembled WGS sequence"/>
</dbReference>